<feature type="transmembrane region" description="Helical" evidence="6">
    <location>
        <begin position="65"/>
        <end position="86"/>
    </location>
</feature>
<keyword evidence="3 6" id="KW-0812">Transmembrane</keyword>
<keyword evidence="5 6" id="KW-0472">Membrane</keyword>
<evidence type="ECO:0000256" key="3">
    <source>
        <dbReference type="ARBA" id="ARBA00022692"/>
    </source>
</evidence>
<sequence>MLSNISPAASGTDCPNTAYREIAMVHLLYNVLGVIIIYGIPFLCRLPIISAETLPAVASERKAIAFAYILGVFFVIPGILLGVTVVL</sequence>
<dbReference type="RefSeq" id="WP_198953937.1">
    <property type="nucleotide sequence ID" value="NZ_MKZS01000001.1"/>
</dbReference>
<dbReference type="Proteomes" id="UP000186657">
    <property type="component" value="Unassembled WGS sequence"/>
</dbReference>
<keyword evidence="4 6" id="KW-1133">Transmembrane helix</keyword>
<evidence type="ECO:0000313" key="7">
    <source>
        <dbReference type="EMBL" id="OLT58081.1"/>
    </source>
</evidence>
<dbReference type="PANTHER" id="PTHR10010">
    <property type="entry name" value="SOLUTE CARRIER FAMILY 34 SODIUM PHOSPHATE , MEMBER 2-RELATED"/>
    <property type="match status" value="1"/>
</dbReference>
<evidence type="ECO:0000313" key="8">
    <source>
        <dbReference type="Proteomes" id="UP000186657"/>
    </source>
</evidence>
<dbReference type="GO" id="GO:0005436">
    <property type="term" value="F:sodium:phosphate symporter activity"/>
    <property type="evidence" value="ECO:0007669"/>
    <property type="project" value="InterPro"/>
</dbReference>
<dbReference type="PANTHER" id="PTHR10010:SF46">
    <property type="entry name" value="SODIUM-DEPENDENT PHOSPHATE TRANSPORT PROTEIN 2B"/>
    <property type="match status" value="1"/>
</dbReference>
<evidence type="ECO:0000256" key="5">
    <source>
        <dbReference type="ARBA" id="ARBA00023136"/>
    </source>
</evidence>
<proteinExistence type="predicted"/>
<dbReference type="AlphaFoldDB" id="A0A1U7MWR4"/>
<dbReference type="InterPro" id="IPR003841">
    <property type="entry name" value="Na/Pi_transpt"/>
</dbReference>
<evidence type="ECO:0000256" key="6">
    <source>
        <dbReference type="SAM" id="Phobius"/>
    </source>
</evidence>
<protein>
    <submittedName>
        <fullName evidence="7">Uncharacterized protein</fullName>
    </submittedName>
</protein>
<dbReference type="EMBL" id="MKZS01000001">
    <property type="protein sequence ID" value="OLT58081.1"/>
    <property type="molecule type" value="Genomic_DNA"/>
</dbReference>
<accession>A0A1U7MWR4</accession>
<comment type="caution">
    <text evidence="7">The sequence shown here is derived from an EMBL/GenBank/DDBJ whole genome shotgun (WGS) entry which is preliminary data.</text>
</comment>
<gene>
    <name evidence="7" type="ORF">BJP37_02505</name>
</gene>
<dbReference type="GO" id="GO:0005886">
    <property type="term" value="C:plasma membrane"/>
    <property type="evidence" value="ECO:0007669"/>
    <property type="project" value="UniProtKB-SubCell"/>
</dbReference>
<evidence type="ECO:0000256" key="1">
    <source>
        <dbReference type="ARBA" id="ARBA00004651"/>
    </source>
</evidence>
<keyword evidence="2" id="KW-1003">Cell membrane</keyword>
<reference evidence="7 8" key="1">
    <citation type="submission" date="2016-10" db="EMBL/GenBank/DDBJ databases">
        <title>Comparative genomics uncovers the prolific and rare metabolic potential of the cyanobacterial genus Moorea.</title>
        <authorList>
            <person name="Leao T."/>
            <person name="Castelao G."/>
            <person name="Korobeynikov A."/>
            <person name="Monroe E.A."/>
            <person name="Podell S."/>
            <person name="Glukhov E."/>
            <person name="Allen E."/>
            <person name="Gerwick W.H."/>
            <person name="Gerwick L."/>
        </authorList>
    </citation>
    <scope>NUCLEOTIDE SEQUENCE [LARGE SCALE GENOMIC DNA]</scope>
    <source>
        <strain evidence="7 8">PNG5-198</strain>
    </source>
</reference>
<feature type="transmembrane region" description="Helical" evidence="6">
    <location>
        <begin position="27"/>
        <end position="44"/>
    </location>
</feature>
<organism evidence="7 8">
    <name type="scientific">Moorena bouillonii PNG</name>
    <dbReference type="NCBI Taxonomy" id="568701"/>
    <lineage>
        <taxon>Bacteria</taxon>
        <taxon>Bacillati</taxon>
        <taxon>Cyanobacteriota</taxon>
        <taxon>Cyanophyceae</taxon>
        <taxon>Coleofasciculales</taxon>
        <taxon>Coleofasciculaceae</taxon>
        <taxon>Moorena</taxon>
    </lineage>
</organism>
<keyword evidence="8" id="KW-1185">Reference proteome</keyword>
<comment type="subcellular location">
    <subcellularLocation>
        <location evidence="1">Cell membrane</location>
        <topology evidence="1">Multi-pass membrane protein</topology>
    </subcellularLocation>
</comment>
<evidence type="ECO:0000256" key="4">
    <source>
        <dbReference type="ARBA" id="ARBA00022989"/>
    </source>
</evidence>
<evidence type="ECO:0000256" key="2">
    <source>
        <dbReference type="ARBA" id="ARBA00022475"/>
    </source>
</evidence>
<dbReference type="GO" id="GO:0044341">
    <property type="term" value="P:sodium-dependent phosphate transport"/>
    <property type="evidence" value="ECO:0007669"/>
    <property type="project" value="InterPro"/>
</dbReference>
<name>A0A1U7MWR4_9CYAN</name>